<dbReference type="Proteomes" id="UP000828048">
    <property type="component" value="Chromosome 3"/>
</dbReference>
<dbReference type="EMBL" id="CM037153">
    <property type="protein sequence ID" value="KAH7858469.1"/>
    <property type="molecule type" value="Genomic_DNA"/>
</dbReference>
<accession>A0ACB7Z022</accession>
<keyword evidence="2" id="KW-1185">Reference proteome</keyword>
<gene>
    <name evidence="1" type="ORF">Vadar_024159</name>
</gene>
<evidence type="ECO:0000313" key="2">
    <source>
        <dbReference type="Proteomes" id="UP000828048"/>
    </source>
</evidence>
<sequence>MSEDQILSALKTKPRYILSSENKIRKVMGFFVHELKISPLVISETPGLVLFSLEKSIVPKESAVSASKKLEIGTQDELDSVLNLLKSIGLSQSHIKNLVEKRPVILVADARKTLKPNVEVFGSLGFFGTNLVKLLIKEPRILETDAHATVEFFRAYGFTIEQIFVLTMKLPVLYLFKAPQVFKPKLEYFKSLGFSDAEISQILASEPYILARSLENWIIPSVQVIRRVVGTNENVLKLLKACYRILDYDLQEIIEPNIAVLINHGVKTEDFLYKSNKKILKYGTVEEHLLLIDVSKEAGVVLANEYGRGDYEIALLYAYN</sequence>
<evidence type="ECO:0000313" key="1">
    <source>
        <dbReference type="EMBL" id="KAH7858469.1"/>
    </source>
</evidence>
<name>A0ACB7Z022_9ERIC</name>
<reference evidence="1 2" key="1">
    <citation type="journal article" date="2021" name="Hortic Res">
        <title>High-quality reference genome and annotation aids understanding of berry development for evergreen blueberry (Vaccinium darrowii).</title>
        <authorList>
            <person name="Yu J."/>
            <person name="Hulse-Kemp A.M."/>
            <person name="Babiker E."/>
            <person name="Staton M."/>
        </authorList>
    </citation>
    <scope>NUCLEOTIDE SEQUENCE [LARGE SCALE GENOMIC DNA]</scope>
    <source>
        <strain evidence="2">cv. NJ 8807/NJ 8810</strain>
        <tissue evidence="1">Young leaf</tissue>
    </source>
</reference>
<proteinExistence type="predicted"/>
<comment type="caution">
    <text evidence="1">The sequence shown here is derived from an EMBL/GenBank/DDBJ whole genome shotgun (WGS) entry which is preliminary data.</text>
</comment>
<protein>
    <submittedName>
        <fullName evidence="1">Uncharacterized protein</fullName>
    </submittedName>
</protein>
<organism evidence="1 2">
    <name type="scientific">Vaccinium darrowii</name>
    <dbReference type="NCBI Taxonomy" id="229202"/>
    <lineage>
        <taxon>Eukaryota</taxon>
        <taxon>Viridiplantae</taxon>
        <taxon>Streptophyta</taxon>
        <taxon>Embryophyta</taxon>
        <taxon>Tracheophyta</taxon>
        <taxon>Spermatophyta</taxon>
        <taxon>Magnoliopsida</taxon>
        <taxon>eudicotyledons</taxon>
        <taxon>Gunneridae</taxon>
        <taxon>Pentapetalae</taxon>
        <taxon>asterids</taxon>
        <taxon>Ericales</taxon>
        <taxon>Ericaceae</taxon>
        <taxon>Vaccinioideae</taxon>
        <taxon>Vaccinieae</taxon>
        <taxon>Vaccinium</taxon>
    </lineage>
</organism>